<gene>
    <name evidence="6" type="primary">LOC123039589</name>
</gene>
<keyword evidence="1" id="KW-0479">Metal-binding</keyword>
<reference evidence="6" key="1">
    <citation type="submission" date="2018-08" db="EMBL/GenBank/DDBJ databases">
        <authorList>
            <person name="Rossello M."/>
        </authorList>
    </citation>
    <scope>NUCLEOTIDE SEQUENCE [LARGE SCALE GENOMIC DNA]</scope>
    <source>
        <strain evidence="6">cv. Chinese Spring</strain>
    </source>
</reference>
<dbReference type="GO" id="GO:0016567">
    <property type="term" value="P:protein ubiquitination"/>
    <property type="evidence" value="ECO:0000318"/>
    <property type="project" value="GO_Central"/>
</dbReference>
<dbReference type="Proteomes" id="UP000019116">
    <property type="component" value="Chromosome 2B"/>
</dbReference>
<dbReference type="STRING" id="4565.A0A3B6CFM4"/>
<keyword evidence="3" id="KW-0862">Zinc</keyword>
<reference evidence="6" key="2">
    <citation type="submission" date="2018-10" db="UniProtKB">
        <authorList>
            <consortium name="EnsemblPlants"/>
        </authorList>
    </citation>
    <scope>IDENTIFICATION</scope>
</reference>
<dbReference type="PANTHER" id="PTHR45931:SF23">
    <property type="entry name" value="OS12G0134500 PROTEIN"/>
    <property type="match status" value="1"/>
</dbReference>
<dbReference type="OrthoDB" id="21204at2759"/>
<dbReference type="GeneID" id="123039589"/>
<dbReference type="RefSeq" id="XP_044318626.1">
    <property type="nucleotide sequence ID" value="XM_044462691.1"/>
</dbReference>
<protein>
    <recommendedName>
        <fullName evidence="5">RING-type domain-containing protein</fullName>
    </recommendedName>
</protein>
<dbReference type="OMA" id="PNSHQSD"/>
<feature type="domain" description="RING-type" evidence="5">
    <location>
        <begin position="109"/>
        <end position="150"/>
    </location>
</feature>
<evidence type="ECO:0000313" key="7">
    <source>
        <dbReference type="Proteomes" id="UP000019116"/>
    </source>
</evidence>
<dbReference type="InterPro" id="IPR001841">
    <property type="entry name" value="Znf_RING"/>
</dbReference>
<dbReference type="EnsemblPlants" id="TraesCS2B02G566700.1">
    <property type="protein sequence ID" value="TraesCS2B02G566700.1.cds1"/>
    <property type="gene ID" value="TraesCS2B02G566700"/>
</dbReference>
<name>A0A3B6CFM4_WHEAT</name>
<dbReference type="Pfam" id="PF13639">
    <property type="entry name" value="zf-RING_2"/>
    <property type="match status" value="1"/>
</dbReference>
<dbReference type="PROSITE" id="PS50089">
    <property type="entry name" value="ZF_RING_2"/>
    <property type="match status" value="1"/>
</dbReference>
<dbReference type="Gramene" id="TraesCS2B03G1420700.1">
    <property type="protein sequence ID" value="TraesCS2B03G1420700.1.CDS1"/>
    <property type="gene ID" value="TraesCS2B03G1420700"/>
</dbReference>
<dbReference type="SUPFAM" id="SSF57850">
    <property type="entry name" value="RING/U-box"/>
    <property type="match status" value="1"/>
</dbReference>
<organism evidence="6">
    <name type="scientific">Triticum aestivum</name>
    <name type="common">Wheat</name>
    <dbReference type="NCBI Taxonomy" id="4565"/>
    <lineage>
        <taxon>Eukaryota</taxon>
        <taxon>Viridiplantae</taxon>
        <taxon>Streptophyta</taxon>
        <taxon>Embryophyta</taxon>
        <taxon>Tracheophyta</taxon>
        <taxon>Spermatophyta</taxon>
        <taxon>Magnoliopsida</taxon>
        <taxon>Liliopsida</taxon>
        <taxon>Poales</taxon>
        <taxon>Poaceae</taxon>
        <taxon>BOP clade</taxon>
        <taxon>Pooideae</taxon>
        <taxon>Triticodae</taxon>
        <taxon>Triticeae</taxon>
        <taxon>Triticinae</taxon>
        <taxon>Triticum</taxon>
    </lineage>
</organism>
<accession>A0A3B6CFM4</accession>
<dbReference type="GO" id="GO:0005737">
    <property type="term" value="C:cytoplasm"/>
    <property type="evidence" value="ECO:0000318"/>
    <property type="project" value="GO_Central"/>
</dbReference>
<dbReference type="Gramene" id="TraesCS2B02G566700.1">
    <property type="protein sequence ID" value="TraesCS2B02G566700.1.cds1"/>
    <property type="gene ID" value="TraesCS2B02G566700"/>
</dbReference>
<proteinExistence type="predicted"/>
<evidence type="ECO:0000256" key="1">
    <source>
        <dbReference type="ARBA" id="ARBA00022723"/>
    </source>
</evidence>
<keyword evidence="2 4" id="KW-0863">Zinc-finger</keyword>
<dbReference type="PANTHER" id="PTHR45931">
    <property type="entry name" value="SI:CH211-59O9.10"/>
    <property type="match status" value="1"/>
</dbReference>
<evidence type="ECO:0000313" key="6">
    <source>
        <dbReference type="EnsemblPlants" id="TraesCS2B02G566700.1.cds1"/>
    </source>
</evidence>
<evidence type="ECO:0000256" key="4">
    <source>
        <dbReference type="PROSITE-ProRule" id="PRU00175"/>
    </source>
</evidence>
<evidence type="ECO:0000256" key="3">
    <source>
        <dbReference type="ARBA" id="ARBA00022833"/>
    </source>
</evidence>
<dbReference type="SMART" id="SM00184">
    <property type="entry name" value="RING"/>
    <property type="match status" value="1"/>
</dbReference>
<dbReference type="InterPro" id="IPR013083">
    <property type="entry name" value="Znf_RING/FYVE/PHD"/>
</dbReference>
<dbReference type="Gene3D" id="3.30.40.10">
    <property type="entry name" value="Zinc/RING finger domain, C3HC4 (zinc finger)"/>
    <property type="match status" value="1"/>
</dbReference>
<dbReference type="AlphaFoldDB" id="A0A3B6CFM4"/>
<dbReference type="InterPro" id="IPR051834">
    <property type="entry name" value="RING_finger_E3_ligase"/>
</dbReference>
<dbReference type="GO" id="GO:0061630">
    <property type="term" value="F:ubiquitin protein ligase activity"/>
    <property type="evidence" value="ECO:0000318"/>
    <property type="project" value="GO_Central"/>
</dbReference>
<sequence>MEPVRVRTRIPIIYEVVDHREPADGQEFLERGVRDWMQGRLPLIDQELDMLQRQQEARPHIYHDDDEEEEEEEEPFWPRLLQPASRDAVLQLPETAGAPVGARLEQTECAVCLKDFEVDDKVTTMPCDHYFHQGCISEWLKVSCVCPLCRHALPAATPPAHHMEATSP</sequence>
<dbReference type="GO" id="GO:0008270">
    <property type="term" value="F:zinc ion binding"/>
    <property type="evidence" value="ECO:0007669"/>
    <property type="project" value="UniProtKB-KW"/>
</dbReference>
<keyword evidence="7" id="KW-1185">Reference proteome</keyword>
<evidence type="ECO:0000256" key="2">
    <source>
        <dbReference type="ARBA" id="ARBA00022771"/>
    </source>
</evidence>
<dbReference type="SMR" id="A0A3B6CFM4"/>
<evidence type="ECO:0000259" key="5">
    <source>
        <dbReference type="PROSITE" id="PS50089"/>
    </source>
</evidence>